<keyword evidence="3" id="KW-0249">Electron transport</keyword>
<dbReference type="FunFam" id="3.40.30.10:FF:000001">
    <property type="entry name" value="Thioredoxin"/>
    <property type="match status" value="1"/>
</dbReference>
<evidence type="ECO:0000256" key="1">
    <source>
        <dbReference type="ARBA" id="ARBA00008987"/>
    </source>
</evidence>
<feature type="active site" description="Nucleophile" evidence="8">
    <location>
        <position position="32"/>
    </location>
</feature>
<sequence>MSQITNLTPANFKATVLDSSLPVLVDFWAPWCGPCQMMAPVLEELSSELDGKLNITKLDTDVPENQQLAIDYAIQSIPNLKLFKDGKVVKEFIGFRPKEALLSDLKQFI</sequence>
<keyword evidence="4 9" id="KW-1015">Disulfide bond</keyword>
<dbReference type="PIRSF" id="PIRSF000077">
    <property type="entry name" value="Thioredoxin"/>
    <property type="match status" value="1"/>
</dbReference>
<feature type="site" description="Deprotonates C-terminal active site Cys" evidence="8">
    <location>
        <position position="26"/>
    </location>
</feature>
<reference evidence="12" key="1">
    <citation type="submission" date="2017-09" db="EMBL/GenBank/DDBJ databases">
        <title>Depth-based differentiation of microbial function through sediment-hosted aquifers and enrichment of novel symbionts in the deep terrestrial subsurface.</title>
        <authorList>
            <person name="Probst A.J."/>
            <person name="Ladd B."/>
            <person name="Jarett J.K."/>
            <person name="Geller-Mcgrath D.E."/>
            <person name="Sieber C.M.K."/>
            <person name="Emerson J.B."/>
            <person name="Anantharaman K."/>
            <person name="Thomas B.C."/>
            <person name="Malmstrom R."/>
            <person name="Stieglmeier M."/>
            <person name="Klingl A."/>
            <person name="Woyke T."/>
            <person name="Ryan C.M."/>
            <person name="Banfield J.F."/>
        </authorList>
    </citation>
    <scope>NUCLEOTIDE SEQUENCE [LARGE SCALE GENOMIC DNA]</scope>
</reference>
<dbReference type="InterPro" id="IPR036249">
    <property type="entry name" value="Thioredoxin-like_sf"/>
</dbReference>
<evidence type="ECO:0000256" key="3">
    <source>
        <dbReference type="ARBA" id="ARBA00022982"/>
    </source>
</evidence>
<evidence type="ECO:0000256" key="8">
    <source>
        <dbReference type="PIRSR" id="PIRSR000077-1"/>
    </source>
</evidence>
<feature type="disulfide bond" description="Redox-active" evidence="9">
    <location>
        <begin position="32"/>
        <end position="35"/>
    </location>
</feature>
<dbReference type="Pfam" id="PF00085">
    <property type="entry name" value="Thioredoxin"/>
    <property type="match status" value="1"/>
</dbReference>
<comment type="caution">
    <text evidence="11">The sequence shown here is derived from an EMBL/GenBank/DDBJ whole genome shotgun (WGS) entry which is preliminary data.</text>
</comment>
<dbReference type="CDD" id="cd02947">
    <property type="entry name" value="TRX_family"/>
    <property type="match status" value="1"/>
</dbReference>
<dbReference type="Gene3D" id="3.40.30.10">
    <property type="entry name" value="Glutaredoxin"/>
    <property type="match status" value="1"/>
</dbReference>
<comment type="similarity">
    <text evidence="1 7">Belongs to the thioredoxin family.</text>
</comment>
<organism evidence="11 12">
    <name type="scientific">Candidatus Shapirobacteria bacterium CG03_land_8_20_14_0_80_35_14</name>
    <dbReference type="NCBI Taxonomy" id="1974878"/>
    <lineage>
        <taxon>Bacteria</taxon>
        <taxon>Candidatus Shapironibacteriota</taxon>
    </lineage>
</organism>
<dbReference type="EMBL" id="PEVB01000071">
    <property type="protein sequence ID" value="PIV07349.1"/>
    <property type="molecule type" value="Genomic_DNA"/>
</dbReference>
<dbReference type="Proteomes" id="UP000229191">
    <property type="component" value="Unassembled WGS sequence"/>
</dbReference>
<dbReference type="InterPro" id="IPR017937">
    <property type="entry name" value="Thioredoxin_CS"/>
</dbReference>
<accession>A0A2M7BPE4</accession>
<evidence type="ECO:0000313" key="12">
    <source>
        <dbReference type="Proteomes" id="UP000229191"/>
    </source>
</evidence>
<dbReference type="GO" id="GO:0015035">
    <property type="term" value="F:protein-disulfide reductase activity"/>
    <property type="evidence" value="ECO:0007669"/>
    <property type="project" value="UniProtKB-UniRule"/>
</dbReference>
<evidence type="ECO:0000256" key="2">
    <source>
        <dbReference type="ARBA" id="ARBA00022448"/>
    </source>
</evidence>
<evidence type="ECO:0000256" key="9">
    <source>
        <dbReference type="PIRSR" id="PIRSR000077-4"/>
    </source>
</evidence>
<feature type="domain" description="Thioredoxin" evidence="10">
    <location>
        <begin position="3"/>
        <end position="109"/>
    </location>
</feature>
<dbReference type="InterPro" id="IPR013766">
    <property type="entry name" value="Thioredoxin_domain"/>
</dbReference>
<keyword evidence="5 9" id="KW-0676">Redox-active center</keyword>
<dbReference type="PROSITE" id="PS51352">
    <property type="entry name" value="THIOREDOXIN_2"/>
    <property type="match status" value="1"/>
</dbReference>
<dbReference type="PANTHER" id="PTHR45663">
    <property type="entry name" value="GEO12009P1"/>
    <property type="match status" value="1"/>
</dbReference>
<dbReference type="PRINTS" id="PR00421">
    <property type="entry name" value="THIOREDOXIN"/>
</dbReference>
<evidence type="ECO:0000259" key="10">
    <source>
        <dbReference type="PROSITE" id="PS51352"/>
    </source>
</evidence>
<dbReference type="PROSITE" id="PS00194">
    <property type="entry name" value="THIOREDOXIN_1"/>
    <property type="match status" value="1"/>
</dbReference>
<gene>
    <name evidence="11" type="primary">trxA</name>
    <name evidence="11" type="ORF">COS53_02585</name>
</gene>
<evidence type="ECO:0000313" key="11">
    <source>
        <dbReference type="EMBL" id="PIV07349.1"/>
    </source>
</evidence>
<dbReference type="InterPro" id="IPR005746">
    <property type="entry name" value="Thioredoxin"/>
</dbReference>
<feature type="active site" description="Nucleophile" evidence="8">
    <location>
        <position position="35"/>
    </location>
</feature>
<dbReference type="AlphaFoldDB" id="A0A2M7BPE4"/>
<evidence type="ECO:0000256" key="6">
    <source>
        <dbReference type="NCBIfam" id="TIGR01068"/>
    </source>
</evidence>
<feature type="site" description="Contributes to redox potential value" evidence="8">
    <location>
        <position position="34"/>
    </location>
</feature>
<dbReference type="PANTHER" id="PTHR45663:SF11">
    <property type="entry name" value="GEO12009P1"/>
    <property type="match status" value="1"/>
</dbReference>
<dbReference type="GO" id="GO:0005829">
    <property type="term" value="C:cytosol"/>
    <property type="evidence" value="ECO:0007669"/>
    <property type="project" value="TreeGrafter"/>
</dbReference>
<keyword evidence="2" id="KW-0813">Transport</keyword>
<evidence type="ECO:0000256" key="5">
    <source>
        <dbReference type="ARBA" id="ARBA00023284"/>
    </source>
</evidence>
<protein>
    <recommendedName>
        <fullName evidence="6 7">Thioredoxin</fullName>
    </recommendedName>
</protein>
<dbReference type="GO" id="GO:0045454">
    <property type="term" value="P:cell redox homeostasis"/>
    <property type="evidence" value="ECO:0007669"/>
    <property type="project" value="TreeGrafter"/>
</dbReference>
<evidence type="ECO:0000256" key="7">
    <source>
        <dbReference type="PIRNR" id="PIRNR000077"/>
    </source>
</evidence>
<feature type="site" description="Contributes to redox potential value" evidence="8">
    <location>
        <position position="33"/>
    </location>
</feature>
<dbReference type="SUPFAM" id="SSF52833">
    <property type="entry name" value="Thioredoxin-like"/>
    <property type="match status" value="1"/>
</dbReference>
<name>A0A2M7BPE4_9BACT</name>
<proteinExistence type="inferred from homology"/>
<evidence type="ECO:0000256" key="4">
    <source>
        <dbReference type="ARBA" id="ARBA00023157"/>
    </source>
</evidence>
<dbReference type="NCBIfam" id="TIGR01068">
    <property type="entry name" value="thioredoxin"/>
    <property type="match status" value="1"/>
</dbReference>